<organism evidence="2 3">
    <name type="scientific">Theobroma cacao</name>
    <name type="common">Cacao</name>
    <name type="synonym">Cocoa</name>
    <dbReference type="NCBI Taxonomy" id="3641"/>
    <lineage>
        <taxon>Eukaryota</taxon>
        <taxon>Viridiplantae</taxon>
        <taxon>Streptophyta</taxon>
        <taxon>Embryophyta</taxon>
        <taxon>Tracheophyta</taxon>
        <taxon>Spermatophyta</taxon>
        <taxon>Magnoliopsida</taxon>
        <taxon>eudicotyledons</taxon>
        <taxon>Gunneridae</taxon>
        <taxon>Pentapetalae</taxon>
        <taxon>rosids</taxon>
        <taxon>malvids</taxon>
        <taxon>Malvales</taxon>
        <taxon>Malvaceae</taxon>
        <taxon>Byttnerioideae</taxon>
        <taxon>Theobroma</taxon>
    </lineage>
</organism>
<dbReference type="EMBL" id="CM001882">
    <property type="protein sequence ID" value="EOY03698.1"/>
    <property type="molecule type" value="Genomic_DNA"/>
</dbReference>
<protein>
    <recommendedName>
        <fullName evidence="1">Reverse transcriptase Ty1/copia-type domain-containing protein</fullName>
    </recommendedName>
</protein>
<dbReference type="PANTHER" id="PTHR11439">
    <property type="entry name" value="GAG-POL-RELATED RETROTRANSPOSON"/>
    <property type="match status" value="1"/>
</dbReference>
<dbReference type="PANTHER" id="PTHR11439:SF502">
    <property type="entry name" value="SECRETED RXLR EFFECTOR PROTEIN 161-LIKE"/>
    <property type="match status" value="1"/>
</dbReference>
<feature type="domain" description="Reverse transcriptase Ty1/copia-type" evidence="1">
    <location>
        <begin position="37"/>
        <end position="103"/>
    </location>
</feature>
<dbReference type="HOGENOM" id="CLU_807544_0_0_1"/>
<dbReference type="AlphaFoldDB" id="A0A061EGF2"/>
<evidence type="ECO:0000313" key="2">
    <source>
        <dbReference type="EMBL" id="EOY03698.1"/>
    </source>
</evidence>
<dbReference type="InParanoid" id="A0A061EGF2"/>
<dbReference type="Gramene" id="EOY03698">
    <property type="protein sequence ID" value="EOY03698"/>
    <property type="gene ID" value="TCM_018808"/>
</dbReference>
<dbReference type="InterPro" id="IPR013103">
    <property type="entry name" value="RVT_2"/>
</dbReference>
<dbReference type="Pfam" id="PF07727">
    <property type="entry name" value="RVT_2"/>
    <property type="match status" value="1"/>
</dbReference>
<keyword evidence="3" id="KW-1185">Reference proteome</keyword>
<dbReference type="Proteomes" id="UP000026915">
    <property type="component" value="Chromosome 4"/>
</dbReference>
<accession>A0A061EGF2</accession>
<evidence type="ECO:0000313" key="3">
    <source>
        <dbReference type="Proteomes" id="UP000026915"/>
    </source>
</evidence>
<dbReference type="STRING" id="3641.A0A061EGF2"/>
<reference evidence="2 3" key="1">
    <citation type="journal article" date="2013" name="Genome Biol.">
        <title>The genome sequence of the most widely cultivated cacao type and its use to identify candidate genes regulating pod color.</title>
        <authorList>
            <person name="Motamayor J.C."/>
            <person name="Mockaitis K."/>
            <person name="Schmutz J."/>
            <person name="Haiminen N."/>
            <person name="Iii D.L."/>
            <person name="Cornejo O."/>
            <person name="Findley S.D."/>
            <person name="Zheng P."/>
            <person name="Utro F."/>
            <person name="Royaert S."/>
            <person name="Saski C."/>
            <person name="Jenkins J."/>
            <person name="Podicheti R."/>
            <person name="Zhao M."/>
            <person name="Scheffler B.E."/>
            <person name="Stack J.C."/>
            <person name="Feltus F.A."/>
            <person name="Mustiga G.M."/>
            <person name="Amores F."/>
            <person name="Phillips W."/>
            <person name="Marelli J.P."/>
            <person name="May G.D."/>
            <person name="Shapiro H."/>
            <person name="Ma J."/>
            <person name="Bustamante C.D."/>
            <person name="Schnell R.J."/>
            <person name="Main D."/>
            <person name="Gilbert D."/>
            <person name="Parida L."/>
            <person name="Kuhn D.N."/>
        </authorList>
    </citation>
    <scope>NUCLEOTIDE SEQUENCE [LARGE SCALE GENOMIC DNA]</scope>
    <source>
        <strain evidence="3">cv. Matina 1-6</strain>
    </source>
</reference>
<evidence type="ECO:0000259" key="1">
    <source>
        <dbReference type="Pfam" id="PF07727"/>
    </source>
</evidence>
<dbReference type="eggNOG" id="KOG0017">
    <property type="taxonomic scope" value="Eukaryota"/>
</dbReference>
<gene>
    <name evidence="2" type="ORF">TCM_018808</name>
</gene>
<sequence length="344" mass="39255">MLGVIQPLLNLQTSVRLQRTPDDYKVRNKKMEMIEKNGTWILIDKPSYQHIIGVKWIYKTKLKADGSINRFKARLVVKGYFQIYGINYWETFTPIARHDTIRLGRDALLPRIAVYSKLLSTSTFSKYATELLKKFHMENSTTVETLLASNCKLSTIEYGLKFERNESNGLIGYYDNKWASNLDDSKSIGDYCFSFRSAIFSWNSKKHEIYLLKIEVKHCGTNEQLVDIFTKNLNKEKFICLRNDLGVCKTKPKEESSGENELKFNIDGSSRGKVGPAEMLRAHNGHVLGVFFGPLGIHECNYAALMTIENALKIFCHLYLEGHQKITCRVELQSGVTVGVGEPS</sequence>
<proteinExistence type="predicted"/>
<name>A0A061EGF2_THECC</name>